<comment type="caution">
    <text evidence="1">The sequence shown here is derived from an EMBL/GenBank/DDBJ whole genome shotgun (WGS) entry which is preliminary data.</text>
</comment>
<organism evidence="1 2">
    <name type="scientific">Phyllosticta citriasiana</name>
    <dbReference type="NCBI Taxonomy" id="595635"/>
    <lineage>
        <taxon>Eukaryota</taxon>
        <taxon>Fungi</taxon>
        <taxon>Dikarya</taxon>
        <taxon>Ascomycota</taxon>
        <taxon>Pezizomycotina</taxon>
        <taxon>Dothideomycetes</taxon>
        <taxon>Dothideomycetes incertae sedis</taxon>
        <taxon>Botryosphaeriales</taxon>
        <taxon>Phyllostictaceae</taxon>
        <taxon>Phyllosticta</taxon>
    </lineage>
</organism>
<dbReference type="EMBL" id="JBBPHU010000002">
    <property type="protein sequence ID" value="KAK7521445.1"/>
    <property type="molecule type" value="Genomic_DNA"/>
</dbReference>
<dbReference type="Proteomes" id="UP001363622">
    <property type="component" value="Unassembled WGS sequence"/>
</dbReference>
<evidence type="ECO:0000313" key="2">
    <source>
        <dbReference type="Proteomes" id="UP001363622"/>
    </source>
</evidence>
<protein>
    <submittedName>
        <fullName evidence="1">Uncharacterized protein</fullName>
    </submittedName>
</protein>
<sequence length="505" mass="56139">MCKTRRAGGAEWRGGEGVEWRRLALRSLLVPTHRSIKQTTASWSRAFFLTLLHYSFVALQHARQRFTQLTALAFASCARPTRLSRAVASRQLLRPIPCRSVAGPTCSRHLSEIGSCKHPGNHGRPRCGRRILGTQKKQFNQVTSPSRAETAWPKQNKCFSLRATRGWLAVSPVRRAGKKQQQKEAHLFKRRRPTKNDFSLRLQPLFLHVPRQVMHAYFFGEHGLAYPPQRLLTPACAFACFPSFHLHVIAFLSSATTPCLSLAADGSQWGNTCAPEPPILLSLVAKPDFSPQTSRLVPFMVLPLRLWPGASDAKGMRVAIRRCADLPAPRARGVDGGPGKRFRCARRVVSAPASPCPACCWADWSRRLDGTARRRRQQAQTQMQTWACAHRTRHGTEGGYARLGCILRMAARRDVRLAMRSGLVVGLAWVCGDALDARMRVHRFCAPCYASLLPPRIFGGERWTCKGKGSAVCRKDGLICLTRANWRGLVGGVFVVGDAAPFSQL</sequence>
<accession>A0ABR1KTG0</accession>
<reference evidence="1 2" key="1">
    <citation type="submission" date="2024-04" db="EMBL/GenBank/DDBJ databases">
        <title>Phyllosticta paracitricarpa is synonymous to the EU quarantine fungus P. citricarpa based on phylogenomic analyses.</title>
        <authorList>
            <consortium name="Lawrence Berkeley National Laboratory"/>
            <person name="Van Ingen-Buijs V.A."/>
            <person name="Van Westerhoven A.C."/>
            <person name="Haridas S."/>
            <person name="Skiadas P."/>
            <person name="Martin F."/>
            <person name="Groenewald J.Z."/>
            <person name="Crous P.W."/>
            <person name="Seidl M.F."/>
        </authorList>
    </citation>
    <scope>NUCLEOTIDE SEQUENCE [LARGE SCALE GENOMIC DNA]</scope>
    <source>
        <strain evidence="1 2">CBS 123371</strain>
    </source>
</reference>
<proteinExistence type="predicted"/>
<keyword evidence="2" id="KW-1185">Reference proteome</keyword>
<evidence type="ECO:0000313" key="1">
    <source>
        <dbReference type="EMBL" id="KAK7521445.1"/>
    </source>
</evidence>
<name>A0ABR1KTG0_9PEZI</name>
<gene>
    <name evidence="1" type="ORF">IWZ03DRAFT_94890</name>
</gene>